<protein>
    <submittedName>
        <fullName evidence="9">Biopolymer transporter ExbD</fullName>
    </submittedName>
</protein>
<dbReference type="PANTHER" id="PTHR30558:SF3">
    <property type="entry name" value="BIOPOLYMER TRANSPORT PROTEIN EXBD-RELATED"/>
    <property type="match status" value="1"/>
</dbReference>
<dbReference type="PANTHER" id="PTHR30558">
    <property type="entry name" value="EXBD MEMBRANE COMPONENT OF PMF-DRIVEN MACROMOLECULE IMPORT SYSTEM"/>
    <property type="match status" value="1"/>
</dbReference>
<evidence type="ECO:0000313" key="9">
    <source>
        <dbReference type="EMBL" id="MCA9759141.1"/>
    </source>
</evidence>
<comment type="similarity">
    <text evidence="2 7">Belongs to the ExbD/TolR family.</text>
</comment>
<sequence length="153" mass="16437">MSTLGFRESRKNKDVTLNVTSLIDVLFLLIIFFMLTGTFKRVGELKLELPSSSTSELMKSDDPKSDLELVATVDGRIVVDGAVVAPEELDAKLSEIRSAEPERRVVLKAETDVVHGRVVALLDAVRKAGFPGVSIGTEVQPFAPSGPKGDGGQ</sequence>
<evidence type="ECO:0000256" key="5">
    <source>
        <dbReference type="ARBA" id="ARBA00022989"/>
    </source>
</evidence>
<name>A0A956SGB1_UNCEI</name>
<evidence type="ECO:0000256" key="1">
    <source>
        <dbReference type="ARBA" id="ARBA00004162"/>
    </source>
</evidence>
<evidence type="ECO:0000256" key="3">
    <source>
        <dbReference type="ARBA" id="ARBA00022475"/>
    </source>
</evidence>
<keyword evidence="5 8" id="KW-1133">Transmembrane helix</keyword>
<accession>A0A956SGB1</accession>
<dbReference type="Pfam" id="PF02472">
    <property type="entry name" value="ExbD"/>
    <property type="match status" value="1"/>
</dbReference>
<dbReference type="Proteomes" id="UP000739538">
    <property type="component" value="Unassembled WGS sequence"/>
</dbReference>
<evidence type="ECO:0000256" key="2">
    <source>
        <dbReference type="ARBA" id="ARBA00005811"/>
    </source>
</evidence>
<reference evidence="9" key="2">
    <citation type="journal article" date="2021" name="Microbiome">
        <title>Successional dynamics and alternative stable states in a saline activated sludge microbial community over 9 years.</title>
        <authorList>
            <person name="Wang Y."/>
            <person name="Ye J."/>
            <person name="Ju F."/>
            <person name="Liu L."/>
            <person name="Boyd J.A."/>
            <person name="Deng Y."/>
            <person name="Parks D.H."/>
            <person name="Jiang X."/>
            <person name="Yin X."/>
            <person name="Woodcroft B.J."/>
            <person name="Tyson G.W."/>
            <person name="Hugenholtz P."/>
            <person name="Polz M.F."/>
            <person name="Zhang T."/>
        </authorList>
    </citation>
    <scope>NUCLEOTIDE SEQUENCE</scope>
    <source>
        <strain evidence="9">HKST-UBA02</strain>
    </source>
</reference>
<comment type="caution">
    <text evidence="9">The sequence shown here is derived from an EMBL/GenBank/DDBJ whole genome shotgun (WGS) entry which is preliminary data.</text>
</comment>
<keyword evidence="6 8" id="KW-0472">Membrane</keyword>
<keyword evidence="4 7" id="KW-0812">Transmembrane</keyword>
<proteinExistence type="inferred from homology"/>
<keyword evidence="7" id="KW-0653">Protein transport</keyword>
<dbReference type="GO" id="GO:0022857">
    <property type="term" value="F:transmembrane transporter activity"/>
    <property type="evidence" value="ECO:0007669"/>
    <property type="project" value="InterPro"/>
</dbReference>
<dbReference type="Gene3D" id="3.30.420.270">
    <property type="match status" value="1"/>
</dbReference>
<organism evidence="9 10">
    <name type="scientific">Eiseniibacteriota bacterium</name>
    <dbReference type="NCBI Taxonomy" id="2212470"/>
    <lineage>
        <taxon>Bacteria</taxon>
        <taxon>Candidatus Eiseniibacteriota</taxon>
    </lineage>
</organism>
<comment type="subcellular location">
    <subcellularLocation>
        <location evidence="1">Cell membrane</location>
        <topology evidence="1">Single-pass membrane protein</topology>
    </subcellularLocation>
    <subcellularLocation>
        <location evidence="7">Cell membrane</location>
        <topology evidence="7">Single-pass type II membrane protein</topology>
    </subcellularLocation>
</comment>
<dbReference type="GO" id="GO:0005886">
    <property type="term" value="C:plasma membrane"/>
    <property type="evidence" value="ECO:0007669"/>
    <property type="project" value="UniProtKB-SubCell"/>
</dbReference>
<reference evidence="9" key="1">
    <citation type="submission" date="2020-04" db="EMBL/GenBank/DDBJ databases">
        <authorList>
            <person name="Zhang T."/>
        </authorList>
    </citation>
    <scope>NUCLEOTIDE SEQUENCE</scope>
    <source>
        <strain evidence="9">HKST-UBA02</strain>
    </source>
</reference>
<gene>
    <name evidence="9" type="ORF">KDA27_25330</name>
</gene>
<keyword evidence="3" id="KW-1003">Cell membrane</keyword>
<evidence type="ECO:0000256" key="4">
    <source>
        <dbReference type="ARBA" id="ARBA00022692"/>
    </source>
</evidence>
<evidence type="ECO:0000256" key="7">
    <source>
        <dbReference type="RuleBase" id="RU003879"/>
    </source>
</evidence>
<evidence type="ECO:0000256" key="8">
    <source>
        <dbReference type="SAM" id="Phobius"/>
    </source>
</evidence>
<keyword evidence="7" id="KW-0813">Transport</keyword>
<dbReference type="GO" id="GO:0015031">
    <property type="term" value="P:protein transport"/>
    <property type="evidence" value="ECO:0007669"/>
    <property type="project" value="UniProtKB-KW"/>
</dbReference>
<dbReference type="EMBL" id="JAGQHS010000271">
    <property type="protein sequence ID" value="MCA9759141.1"/>
    <property type="molecule type" value="Genomic_DNA"/>
</dbReference>
<feature type="transmembrane region" description="Helical" evidence="8">
    <location>
        <begin position="20"/>
        <end position="39"/>
    </location>
</feature>
<dbReference type="InterPro" id="IPR003400">
    <property type="entry name" value="ExbD"/>
</dbReference>
<evidence type="ECO:0000313" key="10">
    <source>
        <dbReference type="Proteomes" id="UP000739538"/>
    </source>
</evidence>
<dbReference type="AlphaFoldDB" id="A0A956SGB1"/>
<evidence type="ECO:0000256" key="6">
    <source>
        <dbReference type="ARBA" id="ARBA00023136"/>
    </source>
</evidence>